<organism evidence="1 2">
    <name type="scientific">Daphnia magna</name>
    <dbReference type="NCBI Taxonomy" id="35525"/>
    <lineage>
        <taxon>Eukaryota</taxon>
        <taxon>Metazoa</taxon>
        <taxon>Ecdysozoa</taxon>
        <taxon>Arthropoda</taxon>
        <taxon>Crustacea</taxon>
        <taxon>Branchiopoda</taxon>
        <taxon>Diplostraca</taxon>
        <taxon>Cladocera</taxon>
        <taxon>Anomopoda</taxon>
        <taxon>Daphniidae</taxon>
        <taxon>Daphnia</taxon>
    </lineage>
</organism>
<protein>
    <submittedName>
        <fullName evidence="1">Uncharacterized protein</fullName>
    </submittedName>
</protein>
<comment type="caution">
    <text evidence="1">The sequence shown here is derived from an EMBL/GenBank/DDBJ whole genome shotgun (WGS) entry which is preliminary data.</text>
</comment>
<name>A0ABQ9ZJR9_9CRUS</name>
<reference evidence="1 2" key="1">
    <citation type="journal article" date="2023" name="Nucleic Acids Res.">
        <title>The hologenome of Daphnia magna reveals possible DNA methylation and microbiome-mediated evolution of the host genome.</title>
        <authorList>
            <person name="Chaturvedi A."/>
            <person name="Li X."/>
            <person name="Dhandapani V."/>
            <person name="Marshall H."/>
            <person name="Kissane S."/>
            <person name="Cuenca-Cambronero M."/>
            <person name="Asole G."/>
            <person name="Calvet F."/>
            <person name="Ruiz-Romero M."/>
            <person name="Marangio P."/>
            <person name="Guigo R."/>
            <person name="Rago D."/>
            <person name="Mirbahai L."/>
            <person name="Eastwood N."/>
            <person name="Colbourne J.K."/>
            <person name="Zhou J."/>
            <person name="Mallon E."/>
            <person name="Orsini L."/>
        </authorList>
    </citation>
    <scope>NUCLEOTIDE SEQUENCE [LARGE SCALE GENOMIC DNA]</scope>
    <source>
        <strain evidence="1">LRV0_1</strain>
    </source>
</reference>
<proteinExistence type="predicted"/>
<dbReference type="EMBL" id="JAOYFB010000004">
    <property type="protein sequence ID" value="KAK4012669.1"/>
    <property type="molecule type" value="Genomic_DNA"/>
</dbReference>
<sequence length="64" mass="7692">MFLSPGQGVLFVFAREREEEEENDVKQRSTENRPDIWPILSGEEFERDKNVCNNLYKKRMENEL</sequence>
<gene>
    <name evidence="1" type="ORF">OUZ56_024903</name>
</gene>
<dbReference type="Proteomes" id="UP001234178">
    <property type="component" value="Unassembled WGS sequence"/>
</dbReference>
<evidence type="ECO:0000313" key="2">
    <source>
        <dbReference type="Proteomes" id="UP001234178"/>
    </source>
</evidence>
<accession>A0ABQ9ZJR9</accession>
<evidence type="ECO:0000313" key="1">
    <source>
        <dbReference type="EMBL" id="KAK4012669.1"/>
    </source>
</evidence>
<keyword evidence="2" id="KW-1185">Reference proteome</keyword>